<evidence type="ECO:0000313" key="4">
    <source>
        <dbReference type="Proteomes" id="UP001239795"/>
    </source>
</evidence>
<name>A0AAI9UIH2_9PEZI</name>
<keyword evidence="4" id="KW-1185">Reference proteome</keyword>
<feature type="compositionally biased region" description="Polar residues" evidence="1">
    <location>
        <begin position="300"/>
        <end position="311"/>
    </location>
</feature>
<evidence type="ECO:0000256" key="1">
    <source>
        <dbReference type="SAM" id="MobiDB-lite"/>
    </source>
</evidence>
<evidence type="ECO:0000313" key="3">
    <source>
        <dbReference type="EMBL" id="KAK1458961.1"/>
    </source>
</evidence>
<accession>A0AAI9UIH2</accession>
<protein>
    <submittedName>
        <fullName evidence="3">Extracellular protein</fullName>
    </submittedName>
</protein>
<comment type="caution">
    <text evidence="3">The sequence shown here is derived from an EMBL/GenBank/DDBJ whole genome shotgun (WGS) entry which is preliminary data.</text>
</comment>
<feature type="chain" id="PRO_5042524362" evidence="2">
    <location>
        <begin position="19"/>
        <end position="433"/>
    </location>
</feature>
<feature type="compositionally biased region" description="Low complexity" evidence="1">
    <location>
        <begin position="237"/>
        <end position="278"/>
    </location>
</feature>
<dbReference type="Proteomes" id="UP001239795">
    <property type="component" value="Unassembled WGS sequence"/>
</dbReference>
<gene>
    <name evidence="3" type="ORF">CMEL01_01960</name>
</gene>
<evidence type="ECO:0000256" key="2">
    <source>
        <dbReference type="SAM" id="SignalP"/>
    </source>
</evidence>
<feature type="compositionally biased region" description="Low complexity" evidence="1">
    <location>
        <begin position="321"/>
        <end position="365"/>
    </location>
</feature>
<organism evidence="3 4">
    <name type="scientific">Colletotrichum melonis</name>
    <dbReference type="NCBI Taxonomy" id="1209925"/>
    <lineage>
        <taxon>Eukaryota</taxon>
        <taxon>Fungi</taxon>
        <taxon>Dikarya</taxon>
        <taxon>Ascomycota</taxon>
        <taxon>Pezizomycotina</taxon>
        <taxon>Sordariomycetes</taxon>
        <taxon>Hypocreomycetidae</taxon>
        <taxon>Glomerellales</taxon>
        <taxon>Glomerellaceae</taxon>
        <taxon>Colletotrichum</taxon>
        <taxon>Colletotrichum acutatum species complex</taxon>
    </lineage>
</organism>
<dbReference type="EMBL" id="MLGG01000013">
    <property type="protein sequence ID" value="KAK1458961.1"/>
    <property type="molecule type" value="Genomic_DNA"/>
</dbReference>
<dbReference type="Gene3D" id="2.70.50.70">
    <property type="match status" value="1"/>
</dbReference>
<proteinExistence type="predicted"/>
<feature type="region of interest" description="Disordered" evidence="1">
    <location>
        <begin position="295"/>
        <end position="370"/>
    </location>
</feature>
<dbReference type="AlphaFoldDB" id="A0AAI9UIH2"/>
<feature type="region of interest" description="Disordered" evidence="1">
    <location>
        <begin position="229"/>
        <end position="278"/>
    </location>
</feature>
<feature type="signal peptide" evidence="2">
    <location>
        <begin position="1"/>
        <end position="18"/>
    </location>
</feature>
<keyword evidence="2" id="KW-0732">Signal</keyword>
<reference evidence="3 4" key="1">
    <citation type="submission" date="2016-10" db="EMBL/GenBank/DDBJ databases">
        <title>The genome sequence of Colletotrichum fioriniae PJ7.</title>
        <authorList>
            <person name="Baroncelli R."/>
        </authorList>
    </citation>
    <scope>NUCLEOTIDE SEQUENCE [LARGE SCALE GENOMIC DNA]</scope>
    <source>
        <strain evidence="3">Col 31</strain>
    </source>
</reference>
<dbReference type="PANTHER" id="PTHR36182:SF1">
    <property type="entry name" value="PROTEIN, PUTATIVE (AFU_ORTHOLOGUE AFUA_6G10930)-RELATED"/>
    <property type="match status" value="1"/>
</dbReference>
<sequence length="433" mass="42874">MKSTFVSAIVLLAGHAAAHMAITYPPPLRSKENPFAGQDIDYSITSPLSASGSDFPCKGTLNLLGTAAASPVATWQAGQQYNMTIAGGANHNGGSCQASLSFDSGKTFTVIHSYIGNCPVAGTSSLTFTLPADTPSAKDALFAWTWFNNVGNREFYMNCAVITTTGGGGSASTPFASRPQIFKANIANGCSTVEGSDVLFPNPGPPGDVTNAGTKTAAPVGTCDVAVGGGSSGGGSSSSPSSSANAVAPAPSAPAASQVSQPSSQSTTRAAGGASSSAGLPGGVFLTVPASSNSAVASARPTTLATVSIPASPSEECTEGSAAPTAMPAPTSAVIPSAAPSAASSAAPSAAPSPGAGSGDAADGSMTPGKACTPEGQWNCVSGTHFQRCASGQWSVLMSMAPGTKCQSGTTEVLVWQKKRAHGRRSLRARHHI</sequence>
<dbReference type="PANTHER" id="PTHR36182">
    <property type="entry name" value="PROTEIN, PUTATIVE (AFU_ORTHOLOGUE AFUA_6G10930)-RELATED"/>
    <property type="match status" value="1"/>
</dbReference>